<evidence type="ECO:0000313" key="2">
    <source>
        <dbReference type="WBParaSite" id="RSKR_0000917300.1"/>
    </source>
</evidence>
<accession>A0AC35UAQ6</accession>
<organism evidence="1 2">
    <name type="scientific">Rhabditophanes sp. KR3021</name>
    <dbReference type="NCBI Taxonomy" id="114890"/>
    <lineage>
        <taxon>Eukaryota</taxon>
        <taxon>Metazoa</taxon>
        <taxon>Ecdysozoa</taxon>
        <taxon>Nematoda</taxon>
        <taxon>Chromadorea</taxon>
        <taxon>Rhabditida</taxon>
        <taxon>Tylenchina</taxon>
        <taxon>Panagrolaimomorpha</taxon>
        <taxon>Strongyloidoidea</taxon>
        <taxon>Alloionematidae</taxon>
        <taxon>Rhabditophanes</taxon>
    </lineage>
</organism>
<sequence length="630" mass="73935">MDTTNLIRDLVDEELHSPYRRLVEEILDPDYYEKTVHPQIDHTSSTRINLSMSLYQILEVNERSQSIVVNVWMVQEWFDVSDTYLYNSEILEQKKTESLMNAIVDANHNSTKGASVMLMFPAIYKLSCRMLVKWFPYDQQNCSFIISSWTHDSSTIDYYPTREDVNLNNMAIDEEWDVVSFKFERVPTKFKCCEKPWIILYAHLVIKRKPLYYIINLVVPTAIITVVAVTGFFTPSSTSSERDEKLYLGINTLLTLSIMLLMINGKMPNTSTYVPLMGWYYICIIFVIVFGTFLATIVLFIHRKKLTSIPIPKTIRNVLLKRYLWWIVLEPPFQLVEIWTEFGFINEKRMSTSAMDPLLVKYLQEVSEDTRSSEFFEMISDHLKNNSVYDYQKRMDLITRQYTNLLIGTVIIDTMGKDYNGDRIRARPSNKELRAEAKALQQEMQSKAIEDASWHDDVTDKKLKKKAMAEAKRDLAEQKKRAAKMVDQLANTNQFPDYSNAKVTRHHLMIHHQRKEEERVEREEMLKRKRLRITLPSPVQENLNRKLDVDGDAWVGTTEDALEVFMGEDGLPILTEKEDRMSYKQFEEALLPSYKVAMPTFRVSQMRSLIKKEWLKCPENEENDYKLSWC</sequence>
<evidence type="ECO:0000313" key="1">
    <source>
        <dbReference type="Proteomes" id="UP000095286"/>
    </source>
</evidence>
<dbReference type="WBParaSite" id="RSKR_0000917300.1">
    <property type="protein sequence ID" value="RSKR_0000917300.1"/>
    <property type="gene ID" value="RSKR_0000917300"/>
</dbReference>
<proteinExistence type="predicted"/>
<reference evidence="2" key="1">
    <citation type="submission" date="2016-11" db="UniProtKB">
        <authorList>
            <consortium name="WormBaseParasite"/>
        </authorList>
    </citation>
    <scope>IDENTIFICATION</scope>
    <source>
        <strain evidence="2">KR3021</strain>
    </source>
</reference>
<dbReference type="Proteomes" id="UP000095286">
    <property type="component" value="Unplaced"/>
</dbReference>
<protein>
    <submittedName>
        <fullName evidence="2">Neur_chan_LBD domain-containing protein</fullName>
    </submittedName>
</protein>
<name>A0AC35UAQ6_9BILA</name>